<feature type="compositionally biased region" description="Polar residues" evidence="1">
    <location>
        <begin position="271"/>
        <end position="289"/>
    </location>
</feature>
<dbReference type="AlphaFoldDB" id="A0AAE0F7B9"/>
<dbReference type="Proteomes" id="UP001190700">
    <property type="component" value="Unassembled WGS sequence"/>
</dbReference>
<feature type="region of interest" description="Disordered" evidence="1">
    <location>
        <begin position="271"/>
        <end position="307"/>
    </location>
</feature>
<keyword evidence="3" id="KW-1185">Reference proteome</keyword>
<feature type="region of interest" description="Disordered" evidence="1">
    <location>
        <begin position="212"/>
        <end position="259"/>
    </location>
</feature>
<reference evidence="2 3" key="1">
    <citation type="journal article" date="2015" name="Genome Biol. Evol.">
        <title>Comparative Genomics of a Bacterivorous Green Alga Reveals Evolutionary Causalities and Consequences of Phago-Mixotrophic Mode of Nutrition.</title>
        <authorList>
            <person name="Burns J.A."/>
            <person name="Paasch A."/>
            <person name="Narechania A."/>
            <person name="Kim E."/>
        </authorList>
    </citation>
    <scope>NUCLEOTIDE SEQUENCE [LARGE SCALE GENOMIC DNA]</scope>
    <source>
        <strain evidence="2 3">PLY_AMNH</strain>
    </source>
</reference>
<proteinExistence type="predicted"/>
<accession>A0AAE0F7B9</accession>
<feature type="region of interest" description="Disordered" evidence="1">
    <location>
        <begin position="1"/>
        <end position="70"/>
    </location>
</feature>
<feature type="compositionally biased region" description="Low complexity" evidence="1">
    <location>
        <begin position="297"/>
        <end position="307"/>
    </location>
</feature>
<evidence type="ECO:0000313" key="3">
    <source>
        <dbReference type="Proteomes" id="UP001190700"/>
    </source>
</evidence>
<evidence type="ECO:0000256" key="1">
    <source>
        <dbReference type="SAM" id="MobiDB-lite"/>
    </source>
</evidence>
<name>A0AAE0F7B9_9CHLO</name>
<comment type="caution">
    <text evidence="2">The sequence shown here is derived from an EMBL/GenBank/DDBJ whole genome shotgun (WGS) entry which is preliminary data.</text>
</comment>
<evidence type="ECO:0000313" key="2">
    <source>
        <dbReference type="EMBL" id="KAK3254244.1"/>
    </source>
</evidence>
<sequence length="366" mass="37240">MPIAAPVPSHPLGRLLAGTGASSARLVSTAREPPPADQTDVPSEGFRVPPSRDPTELVAAHPGPVPAQTPPATLSPAPWVAAHPASPPGPVGCCTPPPSPALSVAAHPALPSPGPVGCCTPCPPLPACRLLHTPTPRPVVAAHLADPSPNKSPPTSLYFTSSSSRNLRIDPAATPCASCGQDSATEGLYPGQTSAHGVRRNLQDQFLLFDSAHVPAAPPPNPSDSVEPIGSAVSSPPPPAPNTILNRSSASTPAQSPARVSAFSLSENSIYNPSDSPPLTRSPSATPARSWSAAGTPARSPSQAAARSLSGTLARSVSGMQTYENRMYSGLTLKLCAEELPELTSCCILKSITDCAAMCASFFACG</sequence>
<gene>
    <name evidence="2" type="ORF">CYMTET_36537</name>
</gene>
<dbReference type="EMBL" id="LGRX02023862">
    <property type="protein sequence ID" value="KAK3254244.1"/>
    <property type="molecule type" value="Genomic_DNA"/>
</dbReference>
<feature type="compositionally biased region" description="Polar residues" evidence="1">
    <location>
        <begin position="243"/>
        <end position="255"/>
    </location>
</feature>
<organism evidence="2 3">
    <name type="scientific">Cymbomonas tetramitiformis</name>
    <dbReference type="NCBI Taxonomy" id="36881"/>
    <lineage>
        <taxon>Eukaryota</taxon>
        <taxon>Viridiplantae</taxon>
        <taxon>Chlorophyta</taxon>
        <taxon>Pyramimonadophyceae</taxon>
        <taxon>Pyramimonadales</taxon>
        <taxon>Pyramimonadaceae</taxon>
        <taxon>Cymbomonas</taxon>
    </lineage>
</organism>
<protein>
    <submittedName>
        <fullName evidence="2">Uncharacterized protein</fullName>
    </submittedName>
</protein>